<dbReference type="InterPro" id="IPR032675">
    <property type="entry name" value="LRR_dom_sf"/>
</dbReference>
<dbReference type="InterPro" id="IPR000601">
    <property type="entry name" value="PKD_dom"/>
</dbReference>
<dbReference type="EMBL" id="MKHE01000010">
    <property type="protein sequence ID" value="OWK11516.1"/>
    <property type="molecule type" value="Genomic_DNA"/>
</dbReference>
<dbReference type="Gene3D" id="2.60.40.10">
    <property type="entry name" value="Immunoglobulins"/>
    <property type="match status" value="1"/>
</dbReference>
<feature type="domain" description="PKD" evidence="8">
    <location>
        <begin position="284"/>
        <end position="344"/>
    </location>
</feature>
<evidence type="ECO:0000256" key="2">
    <source>
        <dbReference type="ARBA" id="ARBA00022614"/>
    </source>
</evidence>
<evidence type="ECO:0000256" key="5">
    <source>
        <dbReference type="ARBA" id="ARBA00022737"/>
    </source>
</evidence>
<dbReference type="PANTHER" id="PTHR46730:SF3">
    <property type="entry name" value="POLYCYSTIN-1"/>
    <property type="match status" value="1"/>
</dbReference>
<evidence type="ECO:0000313" key="10">
    <source>
        <dbReference type="EMBL" id="OWK11516.1"/>
    </source>
</evidence>
<keyword evidence="7" id="KW-0472">Membrane</keyword>
<dbReference type="Gene3D" id="3.10.100.10">
    <property type="entry name" value="Mannose-Binding Protein A, subunit A"/>
    <property type="match status" value="1"/>
</dbReference>
<dbReference type="InterPro" id="IPR002889">
    <property type="entry name" value="WSC_carb-bd"/>
</dbReference>
<evidence type="ECO:0000259" key="8">
    <source>
        <dbReference type="PROSITE" id="PS50093"/>
    </source>
</evidence>
<dbReference type="GO" id="GO:0005261">
    <property type="term" value="F:monoatomic cation channel activity"/>
    <property type="evidence" value="ECO:0007669"/>
    <property type="project" value="TreeGrafter"/>
</dbReference>
<dbReference type="Proteomes" id="UP000242450">
    <property type="component" value="Chromosome 10"/>
</dbReference>
<comment type="subcellular location">
    <subcellularLocation>
        <location evidence="1">Membrane</location>
        <topology evidence="1">Multi-pass membrane protein</topology>
    </subcellularLocation>
</comment>
<dbReference type="Pfam" id="PF01822">
    <property type="entry name" value="WSC"/>
    <property type="match status" value="1"/>
</dbReference>
<feature type="domain" description="WSC" evidence="9">
    <location>
        <begin position="162"/>
        <end position="256"/>
    </location>
</feature>
<evidence type="ECO:0000256" key="4">
    <source>
        <dbReference type="ARBA" id="ARBA00022729"/>
    </source>
</evidence>
<evidence type="ECO:0000256" key="1">
    <source>
        <dbReference type="ARBA" id="ARBA00004141"/>
    </source>
</evidence>
<evidence type="ECO:0000259" key="9">
    <source>
        <dbReference type="PROSITE" id="PS51212"/>
    </source>
</evidence>
<evidence type="ECO:0008006" key="12">
    <source>
        <dbReference type="Google" id="ProtNLM"/>
    </source>
</evidence>
<sequence length="510" mass="52506">MWRLVSPSQELDLPGGEVAPVAGACPQKDSRGAGVASSQVAPRRPRCGWWRTPPTPQLQHEGARPWRPLGCSVLSEPCVEGDVSHNLLRALDFGLLANLSALTELNLGGNPLECDCGLAWLPRWVEGQQVRVVRPEAATCAGPDPLAGQPLLSGALLDGACSEEYVACVPDDSSGAVALVAFSAAPEGPLAPEACGALCFAAGQTLAALSEQGQCLCGAARPPNTSSACLPSCSGPSLPPAPACRGPSLLQHIFPASPGAALLGPRGPLASGQPAAFHITASLPVSSTHWDFGDGSPEVDVAGPDATHRYVLPGRYPVTAVLALGAGSARLGAEVWVEAAPAALELVCVASVHSNETLQLGVRNRGGSGLEATYSITALGEEPVQGGAHPGCVGWVGRLGRARADARLCPLPSVVHPLCPSDTEIFPGNGHCYRLQAEKASWAQAQEQCRAWAGAALAMVDSPAVQRFLVSRVTRCLLGAGHLQGLHLAGRRALGSSRVVPMGSRSCRLS</sequence>
<keyword evidence="6" id="KW-1133">Transmembrane helix</keyword>
<evidence type="ECO:0000256" key="7">
    <source>
        <dbReference type="ARBA" id="ARBA00023136"/>
    </source>
</evidence>
<accession>A0A212CZX9</accession>
<dbReference type="Pfam" id="PF00801">
    <property type="entry name" value="PKD"/>
    <property type="match status" value="1"/>
</dbReference>
<dbReference type="SUPFAM" id="SSF49299">
    <property type="entry name" value="PKD domain"/>
    <property type="match status" value="1"/>
</dbReference>
<dbReference type="CDD" id="cd00146">
    <property type="entry name" value="PKD"/>
    <property type="match status" value="1"/>
</dbReference>
<dbReference type="InterPro" id="IPR000483">
    <property type="entry name" value="Cys-rich_flank_reg_C"/>
</dbReference>
<comment type="caution">
    <text evidence="10">The sequence shown here is derived from an EMBL/GenBank/DDBJ whole genome shotgun (WGS) entry which is preliminary data.</text>
</comment>
<dbReference type="PROSITE" id="PS51212">
    <property type="entry name" value="WSC"/>
    <property type="match status" value="1"/>
</dbReference>
<dbReference type="SMART" id="SM00089">
    <property type="entry name" value="PKD"/>
    <property type="match status" value="1"/>
</dbReference>
<dbReference type="SUPFAM" id="SSF52058">
    <property type="entry name" value="L domain-like"/>
    <property type="match status" value="1"/>
</dbReference>
<dbReference type="Gene3D" id="3.80.10.10">
    <property type="entry name" value="Ribonuclease Inhibitor"/>
    <property type="match status" value="1"/>
</dbReference>
<keyword evidence="4" id="KW-0732">Signal</keyword>
<dbReference type="SMART" id="SM00321">
    <property type="entry name" value="WSC"/>
    <property type="match status" value="1"/>
</dbReference>
<dbReference type="InterPro" id="IPR013783">
    <property type="entry name" value="Ig-like_fold"/>
</dbReference>
<dbReference type="InterPro" id="IPR016187">
    <property type="entry name" value="CTDL_fold"/>
</dbReference>
<reference evidence="10 11" key="1">
    <citation type="journal article" date="2018" name="Mol. Genet. Genomics">
        <title>The red deer Cervus elaphus genome CerEla1.0: sequencing, annotating, genes, and chromosomes.</title>
        <authorList>
            <person name="Bana N.A."/>
            <person name="Nyiri A."/>
            <person name="Nagy J."/>
            <person name="Frank K."/>
            <person name="Nagy T."/>
            <person name="Steger V."/>
            <person name="Schiller M."/>
            <person name="Lakatos P."/>
            <person name="Sugar L."/>
            <person name="Horn P."/>
            <person name="Barta E."/>
            <person name="Orosz L."/>
        </authorList>
    </citation>
    <scope>NUCLEOTIDE SEQUENCE [LARGE SCALE GENOMIC DNA]</scope>
    <source>
        <strain evidence="10">Hungarian</strain>
    </source>
</reference>
<gene>
    <name evidence="10" type="ORF">Celaphus_00006789</name>
</gene>
<evidence type="ECO:0000256" key="6">
    <source>
        <dbReference type="ARBA" id="ARBA00022989"/>
    </source>
</evidence>
<dbReference type="InterPro" id="IPR016186">
    <property type="entry name" value="C-type_lectin-like/link_sf"/>
</dbReference>
<dbReference type="AlphaFoldDB" id="A0A212CZX9"/>
<keyword evidence="2" id="KW-0433">Leucine-rich repeat</keyword>
<dbReference type="OrthoDB" id="9428562at2759"/>
<dbReference type="GO" id="GO:0005886">
    <property type="term" value="C:plasma membrane"/>
    <property type="evidence" value="ECO:0007669"/>
    <property type="project" value="TreeGrafter"/>
</dbReference>
<name>A0A212CZX9_CEREH</name>
<proteinExistence type="predicted"/>
<keyword evidence="3" id="KW-0812">Transmembrane</keyword>
<dbReference type="InterPro" id="IPR022409">
    <property type="entry name" value="PKD/Chitinase_dom"/>
</dbReference>
<dbReference type="GO" id="GO:0006816">
    <property type="term" value="P:calcium ion transport"/>
    <property type="evidence" value="ECO:0007669"/>
    <property type="project" value="TreeGrafter"/>
</dbReference>
<dbReference type="SUPFAM" id="SSF56436">
    <property type="entry name" value="C-type lectin-like"/>
    <property type="match status" value="1"/>
</dbReference>
<dbReference type="PROSITE" id="PS50093">
    <property type="entry name" value="PKD"/>
    <property type="match status" value="1"/>
</dbReference>
<protein>
    <recommendedName>
        <fullName evidence="12">PKD1</fullName>
    </recommendedName>
</protein>
<evidence type="ECO:0000256" key="3">
    <source>
        <dbReference type="ARBA" id="ARBA00022692"/>
    </source>
</evidence>
<dbReference type="SMART" id="SM00082">
    <property type="entry name" value="LRRCT"/>
    <property type="match status" value="1"/>
</dbReference>
<organism evidence="10 11">
    <name type="scientific">Cervus elaphus hippelaphus</name>
    <name type="common">European red deer</name>
    <dbReference type="NCBI Taxonomy" id="46360"/>
    <lineage>
        <taxon>Eukaryota</taxon>
        <taxon>Metazoa</taxon>
        <taxon>Chordata</taxon>
        <taxon>Craniata</taxon>
        <taxon>Vertebrata</taxon>
        <taxon>Euteleostomi</taxon>
        <taxon>Mammalia</taxon>
        <taxon>Eutheria</taxon>
        <taxon>Laurasiatheria</taxon>
        <taxon>Artiodactyla</taxon>
        <taxon>Ruminantia</taxon>
        <taxon>Pecora</taxon>
        <taxon>Cervidae</taxon>
        <taxon>Cervinae</taxon>
        <taxon>Cervus</taxon>
    </lineage>
</organism>
<dbReference type="CDD" id="cd00037">
    <property type="entry name" value="CLECT"/>
    <property type="match status" value="1"/>
</dbReference>
<keyword evidence="11" id="KW-1185">Reference proteome</keyword>
<evidence type="ECO:0000313" key="11">
    <source>
        <dbReference type="Proteomes" id="UP000242450"/>
    </source>
</evidence>
<dbReference type="InterPro" id="IPR035986">
    <property type="entry name" value="PKD_dom_sf"/>
</dbReference>
<keyword evidence="5" id="KW-0677">Repeat</keyword>
<dbReference type="PANTHER" id="PTHR46730">
    <property type="entry name" value="POLYCYSTIN-1"/>
    <property type="match status" value="1"/>
</dbReference>